<dbReference type="SUPFAM" id="SSF53178">
    <property type="entry name" value="Peptidyl-tRNA hydrolase-like"/>
    <property type="match status" value="1"/>
</dbReference>
<evidence type="ECO:0000313" key="1">
    <source>
        <dbReference type="EMBL" id="PIT93024.1"/>
    </source>
</evidence>
<dbReference type="Pfam" id="PF01195">
    <property type="entry name" value="Pept_tRNA_hydro"/>
    <property type="match status" value="1"/>
</dbReference>
<dbReference type="Gene3D" id="3.40.50.1470">
    <property type="entry name" value="Peptidyl-tRNA hydrolase"/>
    <property type="match status" value="1"/>
</dbReference>
<gene>
    <name evidence="1" type="ORF">COU06_02220</name>
</gene>
<feature type="non-terminal residue" evidence="1">
    <location>
        <position position="43"/>
    </location>
</feature>
<proteinExistence type="predicted"/>
<dbReference type="EMBL" id="PFAY01000018">
    <property type="protein sequence ID" value="PIT93024.1"/>
    <property type="molecule type" value="Genomic_DNA"/>
</dbReference>
<dbReference type="InterPro" id="IPR001328">
    <property type="entry name" value="Pept_tRNA_hydro"/>
</dbReference>
<dbReference type="InterPro" id="IPR036416">
    <property type="entry name" value="Pept_tRNA_hydro_sf"/>
</dbReference>
<protein>
    <recommendedName>
        <fullName evidence="3">Aminoacyl-tRNA hydrolase</fullName>
    </recommendedName>
</protein>
<evidence type="ECO:0000313" key="2">
    <source>
        <dbReference type="Proteomes" id="UP000229112"/>
    </source>
</evidence>
<dbReference type="GO" id="GO:0004045">
    <property type="term" value="F:peptidyl-tRNA hydrolase activity"/>
    <property type="evidence" value="ECO:0007669"/>
    <property type="project" value="InterPro"/>
</dbReference>
<organism evidence="1 2">
    <name type="scientific">Candidatus Harrisonbacteria bacterium CG10_big_fil_rev_8_21_14_0_10_38_8</name>
    <dbReference type="NCBI Taxonomy" id="1974582"/>
    <lineage>
        <taxon>Bacteria</taxon>
        <taxon>Candidatus Harrisoniibacteriota</taxon>
    </lineage>
</organism>
<dbReference type="AlphaFoldDB" id="A0A2M6WJV1"/>
<sequence length="43" mass="4819">MENKWAIVGLGNNKEEYTNTYHNIGFLAVDAFKSLCDLPGVVF</sequence>
<name>A0A2M6WJV1_9BACT</name>
<accession>A0A2M6WJV1</accession>
<dbReference type="Proteomes" id="UP000229112">
    <property type="component" value="Unassembled WGS sequence"/>
</dbReference>
<reference evidence="2" key="1">
    <citation type="submission" date="2017-09" db="EMBL/GenBank/DDBJ databases">
        <title>Depth-based differentiation of microbial function through sediment-hosted aquifers and enrichment of novel symbionts in the deep terrestrial subsurface.</title>
        <authorList>
            <person name="Probst A.J."/>
            <person name="Ladd B."/>
            <person name="Jarett J.K."/>
            <person name="Geller-Mcgrath D.E."/>
            <person name="Sieber C.M.K."/>
            <person name="Emerson J.B."/>
            <person name="Anantharaman K."/>
            <person name="Thomas B.C."/>
            <person name="Malmstrom R."/>
            <person name="Stieglmeier M."/>
            <person name="Klingl A."/>
            <person name="Woyke T."/>
            <person name="Ryan C.M."/>
            <person name="Banfield J.F."/>
        </authorList>
    </citation>
    <scope>NUCLEOTIDE SEQUENCE [LARGE SCALE GENOMIC DNA]</scope>
</reference>
<evidence type="ECO:0008006" key="3">
    <source>
        <dbReference type="Google" id="ProtNLM"/>
    </source>
</evidence>
<comment type="caution">
    <text evidence="1">The sequence shown here is derived from an EMBL/GenBank/DDBJ whole genome shotgun (WGS) entry which is preliminary data.</text>
</comment>